<dbReference type="CDD" id="cd01651">
    <property type="entry name" value="RT_G2_intron"/>
    <property type="match status" value="1"/>
</dbReference>
<dbReference type="SUPFAM" id="SSF56672">
    <property type="entry name" value="DNA/RNA polymerases"/>
    <property type="match status" value="1"/>
</dbReference>
<dbReference type="EC" id="2.7.7.49" evidence="2"/>
<keyword evidence="2" id="KW-0808">Transferase</keyword>
<gene>
    <name evidence="2" type="primary">ltrA</name>
    <name evidence="2" type="ORF">HED35_10295</name>
</gene>
<keyword evidence="2" id="KW-0695">RNA-directed DNA polymerase</keyword>
<dbReference type="InterPro" id="IPR003615">
    <property type="entry name" value="HNH_nuc"/>
</dbReference>
<dbReference type="SMART" id="SM00507">
    <property type="entry name" value="HNHc"/>
    <property type="match status" value="1"/>
</dbReference>
<reference evidence="2 3" key="1">
    <citation type="submission" date="2020-03" db="EMBL/GenBank/DDBJ databases">
        <title>Bacterial samples isolated from urine from healthy bovine heifers (Gyr breed).</title>
        <authorList>
            <person name="Giannattasio-Ferraz S."/>
            <person name="Maskeri L."/>
            <person name="Penido A."/>
            <person name="Barbosa-Stancioli E.F."/>
            <person name="Putonti C."/>
        </authorList>
    </citation>
    <scope>NUCLEOTIDE SEQUENCE [LARGE SCALE GENOMIC DNA]</scope>
    <source>
        <strain evidence="2 3">UFMG-H7</strain>
    </source>
</reference>
<proteinExistence type="predicted"/>
<evidence type="ECO:0000313" key="2">
    <source>
        <dbReference type="EMBL" id="NKC68478.1"/>
    </source>
</evidence>
<dbReference type="Pfam" id="PF00078">
    <property type="entry name" value="RVT_1"/>
    <property type="match status" value="1"/>
</dbReference>
<sequence>MSTKLRYNEYYNMQETFDWLYQRSLHNSMYGIDLYKIITSENNILLAYRMIKSNVGSKTCGVDNITIDEYKMEHKEKFIQDIRNYLSNYIPYPVRRIEIPKHNGKTRPLGIPTMRDRLIQQMFKQVLEPICEAKFYKHSYGFRPNRSTTHALSRCLSLVNVGKCHYVVDVDIKGFFDNVNHNKLLHQLYEIGVKDRRVLSILAKMMRAPIHKQGVQNKGTPQGSIISPLLSNVVLNELDWWVANQWEYFKSRHKYHAPKEMFRTLRKTSQLKEMYIVRYADDFKIFTKDYKQAWKIFHAVKGYLENHLKLEISKDKSQVTNLRKRNSEFLGFEMKAVRKGKKYVINTHISRMKQKVIKEKLRRHLKTIQKHPNRKNAQAYNAYVLGIHQYYSVASHVFIDFSKIAYSLMFTAYNRLNKIAIRGKPREPPMLYSKLYSLSYKTYKINNVYLYPIMDVKWKMVFNFNQKINDYTLEGRIARHSNLKPVLNREIQTMIKQMSTHSSLEYVDNRLSKYSMQNGKCAVMGTLLLAHEVHCHHILPVSLGGTDKFNNLTVIHKYVHKLIHAKEEQTIEKYLRLLNLNGKQIEKLNKYRGKCNLAEIK</sequence>
<dbReference type="InterPro" id="IPR000477">
    <property type="entry name" value="RT_dom"/>
</dbReference>
<dbReference type="EMBL" id="JAAVMB010000012">
    <property type="protein sequence ID" value="NKC68478.1"/>
    <property type="molecule type" value="Genomic_DNA"/>
</dbReference>
<organism evidence="2 3">
    <name type="scientific">Vagococcus fluvialis</name>
    <dbReference type="NCBI Taxonomy" id="2738"/>
    <lineage>
        <taxon>Bacteria</taxon>
        <taxon>Bacillati</taxon>
        <taxon>Bacillota</taxon>
        <taxon>Bacilli</taxon>
        <taxon>Lactobacillales</taxon>
        <taxon>Enterococcaceae</taxon>
        <taxon>Vagococcus</taxon>
    </lineage>
</organism>
<dbReference type="GO" id="GO:0003964">
    <property type="term" value="F:RNA-directed DNA polymerase activity"/>
    <property type="evidence" value="ECO:0007669"/>
    <property type="project" value="UniProtKB-KW"/>
</dbReference>
<dbReference type="Gene3D" id="1.10.30.50">
    <property type="match status" value="1"/>
</dbReference>
<feature type="domain" description="Reverse transcriptase" evidence="1">
    <location>
        <begin position="80"/>
        <end position="334"/>
    </location>
</feature>
<name>A0A7X6DAF8_9ENTE</name>
<accession>A0A7X6DAF8</accession>
<keyword evidence="2" id="KW-0548">Nucleotidyltransferase</keyword>
<dbReference type="InterPro" id="IPR030931">
    <property type="entry name" value="Group_II_RT_mat"/>
</dbReference>
<protein>
    <submittedName>
        <fullName evidence="2">Group II intron reverse transcriptase/maturase</fullName>
        <ecNumber evidence="2">2.7.7.49</ecNumber>
    </submittedName>
</protein>
<dbReference type="CDD" id="cd00085">
    <property type="entry name" value="HNHc"/>
    <property type="match status" value="1"/>
</dbReference>
<dbReference type="AlphaFoldDB" id="A0A7X6DAF8"/>
<dbReference type="Proteomes" id="UP000521358">
    <property type="component" value="Unassembled WGS sequence"/>
</dbReference>
<dbReference type="PANTHER" id="PTHR34047">
    <property type="entry name" value="NUCLEAR INTRON MATURASE 1, MITOCHONDRIAL-RELATED"/>
    <property type="match status" value="1"/>
</dbReference>
<dbReference type="InterPro" id="IPR051083">
    <property type="entry name" value="GrpII_Intron_Splice-Mob/Def"/>
</dbReference>
<dbReference type="NCBIfam" id="TIGR04416">
    <property type="entry name" value="group_II_RT_mat"/>
    <property type="match status" value="1"/>
</dbReference>
<evidence type="ECO:0000259" key="1">
    <source>
        <dbReference type="PROSITE" id="PS50878"/>
    </source>
</evidence>
<dbReference type="PROSITE" id="PS50878">
    <property type="entry name" value="RT_POL"/>
    <property type="match status" value="1"/>
</dbReference>
<dbReference type="InterPro" id="IPR043502">
    <property type="entry name" value="DNA/RNA_pol_sf"/>
</dbReference>
<dbReference type="PANTHER" id="PTHR34047:SF8">
    <property type="entry name" value="PROTEIN YKFC"/>
    <property type="match status" value="1"/>
</dbReference>
<evidence type="ECO:0000313" key="3">
    <source>
        <dbReference type="Proteomes" id="UP000521358"/>
    </source>
</evidence>
<comment type="caution">
    <text evidence="2">The sequence shown here is derived from an EMBL/GenBank/DDBJ whole genome shotgun (WGS) entry which is preliminary data.</text>
</comment>